<evidence type="ECO:0000259" key="8">
    <source>
        <dbReference type="Pfam" id="PF23559"/>
    </source>
</evidence>
<reference evidence="11" key="2">
    <citation type="submission" date="2025-08" db="UniProtKB">
        <authorList>
            <consortium name="RefSeq"/>
        </authorList>
    </citation>
    <scope>IDENTIFICATION</scope>
</reference>
<feature type="domain" description="R13L1/DRL21-like LRR repeat region" evidence="9">
    <location>
        <begin position="694"/>
        <end position="823"/>
    </location>
</feature>
<dbReference type="GeneID" id="108662833"/>
<gene>
    <name evidence="11" type="primary">LOC108662833</name>
</gene>
<evidence type="ECO:0000256" key="1">
    <source>
        <dbReference type="ARBA" id="ARBA00022614"/>
    </source>
</evidence>
<dbReference type="InterPro" id="IPR056789">
    <property type="entry name" value="LRR_R13L1-DRL21"/>
</dbReference>
<dbReference type="AlphaFoldDB" id="A0AB32WKN6"/>
<proteinExistence type="predicted"/>
<evidence type="ECO:0000256" key="2">
    <source>
        <dbReference type="ARBA" id="ARBA00022737"/>
    </source>
</evidence>
<protein>
    <submittedName>
        <fullName evidence="11">Disease resistance protein RGA3</fullName>
    </submittedName>
</protein>
<dbReference type="GO" id="GO:0005524">
    <property type="term" value="F:ATP binding"/>
    <property type="evidence" value="ECO:0007669"/>
    <property type="project" value="UniProtKB-KW"/>
</dbReference>
<dbReference type="InterPro" id="IPR042197">
    <property type="entry name" value="Apaf_helical"/>
</dbReference>
<keyword evidence="4" id="KW-0611">Plant defense</keyword>
<name>A0AB32WKN6_THECC</name>
<feature type="domain" description="NB-ARC" evidence="6">
    <location>
        <begin position="177"/>
        <end position="353"/>
    </location>
</feature>
<dbReference type="Gramene" id="Tc07v2_t004280.1">
    <property type="protein sequence ID" value="Tc07v2_p004280.1"/>
    <property type="gene ID" value="Tc07v2_g004280"/>
</dbReference>
<dbReference type="InterPro" id="IPR002182">
    <property type="entry name" value="NB-ARC"/>
</dbReference>
<sequence>MAEAIPYGTISNILSKLVWLVGEELGLASVWDEELEKLLETLNTINAVLLDAEEKQESNRALKNCISRLGDVVYDADDLLDEVDYEIQHQKVHARGKVSEVHVWEHVRNFFSPSNPLVIGLNMGHRIKEIRGRLDAVAADMSKFNLREIVGELGKKAKDTGRETASKVRSELIIGREKDKELIIESLLKKQKDDHGDIIPIVAIVGFGGLGKTSLAQLVYVDAKVKSSFDQQIWVCVSEDFNICMIFKEILKSLDNTVKVDNLNLDQVLTELEEKLRGKRYLLVLDDVWNENNLKWDDFSNYLVCYGAPGSKILVTTRSKIVASAMGIRDSYLLEGLNEDQSWALFKQVAFKGQGQIDTDLRVIGEDVARRCKGVPLALKCLGGLMRQKPSKNYWSSVQENGIWKSLEKDGNTSLVLRLSYDHLPSHLKQCFVFCSVFPKDFKISKDNLIQSWRAQGYIQLEENENIQDLGDEYFNDLLLRSFFQEEEKDMYGNIICCKMHDLIHDLALSLKGRHFHWMKDEKERISKGVRHVSLENNSKGVVLTLLETKEIRTIFFRIHIFEDLFIQNVTFSSFNCLRMLNLSKMGIVTLPDSIGELKHLRYLDLSVNKEMKVLPDAITKLHHLQTLLLYHCITLEELPRDIQHLISLEYLKIDDCHALKYLPKGLGELTSLQRLDRFILNSVEESFSTAATLNELRDLDDLGNSLTIEHLEKVRNVELESKEALKKKKRLHSLQLCWRPLNWRRTSSSERVGNEKDESLLNNLEPHLNLKGLKLSDYGGARFSSWLSSLTNLVQLEIKHFCNCQHLPPLDHLSSLKSLSLEYSNVLEHLPPLGHLSSLESLDLCGLDVLEYVADSFPLPCSTSRESFFPCLKKLSIWRCPNLKGWWKTKNENQGSIAELPCFPCLSELYIGKCPNLTSMPLFPSLDQRFSLNDTSVSLLQQTLEMKMTSEEASSSLGSACHSYSSTTLPLSNLKRLSLVDIKDLEVLPFLQNLTSLEYLLLRDCPKLELLLPEKMSCVVPIKKLCVSNCPNLRALPDWRLNLTSLKTIKIEKCLKLRHIPEGTFDLTSL</sequence>
<dbReference type="FunFam" id="1.10.10.10:FF:000322">
    <property type="entry name" value="Probable disease resistance protein At1g63360"/>
    <property type="match status" value="1"/>
</dbReference>
<keyword evidence="3" id="KW-0547">Nucleotide-binding</keyword>
<evidence type="ECO:0000259" key="6">
    <source>
        <dbReference type="Pfam" id="PF00931"/>
    </source>
</evidence>
<feature type="domain" description="Disease resistance N-terminal" evidence="7">
    <location>
        <begin position="10"/>
        <end position="95"/>
    </location>
</feature>
<dbReference type="PRINTS" id="PR00364">
    <property type="entry name" value="DISEASERSIST"/>
</dbReference>
<keyword evidence="2" id="KW-0677">Repeat</keyword>
<organism evidence="10 11">
    <name type="scientific">Theobroma cacao</name>
    <name type="common">Cacao</name>
    <name type="synonym">Cocoa</name>
    <dbReference type="NCBI Taxonomy" id="3641"/>
    <lineage>
        <taxon>Eukaryota</taxon>
        <taxon>Viridiplantae</taxon>
        <taxon>Streptophyta</taxon>
        <taxon>Embryophyta</taxon>
        <taxon>Tracheophyta</taxon>
        <taxon>Spermatophyta</taxon>
        <taxon>Magnoliopsida</taxon>
        <taxon>eudicotyledons</taxon>
        <taxon>Gunneridae</taxon>
        <taxon>Pentapetalae</taxon>
        <taxon>rosids</taxon>
        <taxon>malvids</taxon>
        <taxon>Malvales</taxon>
        <taxon>Malvaceae</taxon>
        <taxon>Byttnerioideae</taxon>
        <taxon>Theobroma</taxon>
    </lineage>
</organism>
<dbReference type="FunFam" id="3.40.50.300:FF:001091">
    <property type="entry name" value="Probable disease resistance protein At1g61300"/>
    <property type="match status" value="1"/>
</dbReference>
<evidence type="ECO:0000259" key="7">
    <source>
        <dbReference type="Pfam" id="PF18052"/>
    </source>
</evidence>
<dbReference type="Gene3D" id="1.20.5.4130">
    <property type="match status" value="1"/>
</dbReference>
<dbReference type="Pfam" id="PF00931">
    <property type="entry name" value="NB-ARC"/>
    <property type="match status" value="1"/>
</dbReference>
<dbReference type="Pfam" id="PF23559">
    <property type="entry name" value="WHD_DRP"/>
    <property type="match status" value="1"/>
</dbReference>
<dbReference type="GO" id="GO:0043531">
    <property type="term" value="F:ADP binding"/>
    <property type="evidence" value="ECO:0007669"/>
    <property type="project" value="InterPro"/>
</dbReference>
<evidence type="ECO:0000256" key="5">
    <source>
        <dbReference type="ARBA" id="ARBA00022840"/>
    </source>
</evidence>
<dbReference type="Pfam" id="PF25019">
    <property type="entry name" value="LRR_R13L1-DRL21"/>
    <property type="match status" value="1"/>
</dbReference>
<dbReference type="PANTHER" id="PTHR36766">
    <property type="entry name" value="PLANT BROAD-SPECTRUM MILDEW RESISTANCE PROTEIN RPW8"/>
    <property type="match status" value="1"/>
</dbReference>
<dbReference type="Gene3D" id="3.80.10.10">
    <property type="entry name" value="Ribonuclease Inhibitor"/>
    <property type="match status" value="3"/>
</dbReference>
<dbReference type="Gene3D" id="3.40.50.300">
    <property type="entry name" value="P-loop containing nucleotide triphosphate hydrolases"/>
    <property type="match status" value="1"/>
</dbReference>
<dbReference type="InterPro" id="IPR058922">
    <property type="entry name" value="WHD_DRP"/>
</dbReference>
<dbReference type="InterPro" id="IPR036388">
    <property type="entry name" value="WH-like_DNA-bd_sf"/>
</dbReference>
<evidence type="ECO:0000256" key="4">
    <source>
        <dbReference type="ARBA" id="ARBA00022821"/>
    </source>
</evidence>
<dbReference type="InterPro" id="IPR027417">
    <property type="entry name" value="P-loop_NTPase"/>
</dbReference>
<dbReference type="InterPro" id="IPR032675">
    <property type="entry name" value="LRR_dom_sf"/>
</dbReference>
<dbReference type="GO" id="GO:0006952">
    <property type="term" value="P:defense response"/>
    <property type="evidence" value="ECO:0007669"/>
    <property type="project" value="UniProtKB-KW"/>
</dbReference>
<dbReference type="Proteomes" id="UP000694886">
    <property type="component" value="Chromosome 7"/>
</dbReference>
<accession>A0AB32WKN6</accession>
<dbReference type="RefSeq" id="XP_017979943.1">
    <property type="nucleotide sequence ID" value="XM_018124454.1"/>
</dbReference>
<evidence type="ECO:0000313" key="11">
    <source>
        <dbReference type="RefSeq" id="XP_017979943.1"/>
    </source>
</evidence>
<dbReference type="PANTHER" id="PTHR36766:SF40">
    <property type="entry name" value="DISEASE RESISTANCE PROTEIN RGA3"/>
    <property type="match status" value="1"/>
</dbReference>
<evidence type="ECO:0000256" key="3">
    <source>
        <dbReference type="ARBA" id="ARBA00022741"/>
    </source>
</evidence>
<dbReference type="Gene3D" id="1.10.8.430">
    <property type="entry name" value="Helical domain of apoptotic protease-activating factors"/>
    <property type="match status" value="1"/>
</dbReference>
<reference evidence="10" key="1">
    <citation type="journal article" date="1997" name="Nucleic Acids Res.">
        <title>tRNAscan-SE: a program for improved detection of transfer RNA genes in genomic sequence.</title>
        <authorList>
            <person name="Lowe T.M."/>
            <person name="Eddy S.R."/>
        </authorList>
    </citation>
    <scope>NUCLEOTIDE SEQUENCE [LARGE SCALE GENOMIC DNA]</scope>
    <source>
        <strain evidence="10">r\B97-61/B2</strain>
    </source>
</reference>
<dbReference type="InterPro" id="IPR041118">
    <property type="entry name" value="Rx_N"/>
</dbReference>
<keyword evidence="1" id="KW-0433">Leucine-rich repeat</keyword>
<feature type="domain" description="Disease resistance protein winged helix" evidence="8">
    <location>
        <begin position="437"/>
        <end position="508"/>
    </location>
</feature>
<dbReference type="KEGG" id="tcc:108662833"/>
<dbReference type="Pfam" id="PF18052">
    <property type="entry name" value="Rx_N"/>
    <property type="match status" value="1"/>
</dbReference>
<dbReference type="SUPFAM" id="SSF52540">
    <property type="entry name" value="P-loop containing nucleoside triphosphate hydrolases"/>
    <property type="match status" value="1"/>
</dbReference>
<dbReference type="Gene3D" id="1.10.10.10">
    <property type="entry name" value="Winged helix-like DNA-binding domain superfamily/Winged helix DNA-binding domain"/>
    <property type="match status" value="1"/>
</dbReference>
<dbReference type="SUPFAM" id="SSF52058">
    <property type="entry name" value="L domain-like"/>
    <property type="match status" value="2"/>
</dbReference>
<evidence type="ECO:0000259" key="9">
    <source>
        <dbReference type="Pfam" id="PF25019"/>
    </source>
</evidence>
<dbReference type="GO" id="GO:0051707">
    <property type="term" value="P:response to other organism"/>
    <property type="evidence" value="ECO:0007669"/>
    <property type="project" value="UniProtKB-ARBA"/>
</dbReference>
<keyword evidence="5" id="KW-0067">ATP-binding</keyword>
<evidence type="ECO:0000313" key="10">
    <source>
        <dbReference type="Proteomes" id="UP000694886"/>
    </source>
</evidence>